<organism evidence="2 3">
    <name type="scientific">Tulasnella calospora MUT 4182</name>
    <dbReference type="NCBI Taxonomy" id="1051891"/>
    <lineage>
        <taxon>Eukaryota</taxon>
        <taxon>Fungi</taxon>
        <taxon>Dikarya</taxon>
        <taxon>Basidiomycota</taxon>
        <taxon>Agaricomycotina</taxon>
        <taxon>Agaricomycetes</taxon>
        <taxon>Cantharellales</taxon>
        <taxon>Tulasnellaceae</taxon>
        <taxon>Tulasnella</taxon>
    </lineage>
</organism>
<dbReference type="AlphaFoldDB" id="A0A0C3KA43"/>
<keyword evidence="3" id="KW-1185">Reference proteome</keyword>
<feature type="region of interest" description="Disordered" evidence="1">
    <location>
        <begin position="76"/>
        <end position="96"/>
    </location>
</feature>
<evidence type="ECO:0000256" key="1">
    <source>
        <dbReference type="SAM" id="MobiDB-lite"/>
    </source>
</evidence>
<name>A0A0C3KA43_9AGAM</name>
<evidence type="ECO:0000313" key="3">
    <source>
        <dbReference type="Proteomes" id="UP000054248"/>
    </source>
</evidence>
<gene>
    <name evidence="2" type="ORF">M407DRAFT_32039</name>
</gene>
<reference evidence="3" key="2">
    <citation type="submission" date="2015-01" db="EMBL/GenBank/DDBJ databases">
        <title>Evolutionary Origins and Diversification of the Mycorrhizal Mutualists.</title>
        <authorList>
            <consortium name="DOE Joint Genome Institute"/>
            <consortium name="Mycorrhizal Genomics Consortium"/>
            <person name="Kohler A."/>
            <person name="Kuo A."/>
            <person name="Nagy L.G."/>
            <person name="Floudas D."/>
            <person name="Copeland A."/>
            <person name="Barry K.W."/>
            <person name="Cichocki N."/>
            <person name="Veneault-Fourrey C."/>
            <person name="LaButti K."/>
            <person name="Lindquist E.A."/>
            <person name="Lipzen A."/>
            <person name="Lundell T."/>
            <person name="Morin E."/>
            <person name="Murat C."/>
            <person name="Riley R."/>
            <person name="Ohm R."/>
            <person name="Sun H."/>
            <person name="Tunlid A."/>
            <person name="Henrissat B."/>
            <person name="Grigoriev I.V."/>
            <person name="Hibbett D.S."/>
            <person name="Martin F."/>
        </authorList>
    </citation>
    <scope>NUCLEOTIDE SEQUENCE [LARGE SCALE GENOMIC DNA]</scope>
    <source>
        <strain evidence="3">MUT 4182</strain>
    </source>
</reference>
<feature type="compositionally biased region" description="Polar residues" evidence="1">
    <location>
        <begin position="9"/>
        <end position="19"/>
    </location>
</feature>
<protein>
    <submittedName>
        <fullName evidence="2">Uncharacterized protein</fullName>
    </submittedName>
</protein>
<dbReference type="HOGENOM" id="CLU_2361283_0_0_1"/>
<reference evidence="2 3" key="1">
    <citation type="submission" date="2014-04" db="EMBL/GenBank/DDBJ databases">
        <authorList>
            <consortium name="DOE Joint Genome Institute"/>
            <person name="Kuo A."/>
            <person name="Girlanda M."/>
            <person name="Perotto S."/>
            <person name="Kohler A."/>
            <person name="Nagy L.G."/>
            <person name="Floudas D."/>
            <person name="Copeland A."/>
            <person name="Barry K.W."/>
            <person name="Cichocki N."/>
            <person name="Veneault-Fourrey C."/>
            <person name="LaButti K."/>
            <person name="Lindquist E.A."/>
            <person name="Lipzen A."/>
            <person name="Lundell T."/>
            <person name="Morin E."/>
            <person name="Murat C."/>
            <person name="Sun H."/>
            <person name="Tunlid A."/>
            <person name="Henrissat B."/>
            <person name="Grigoriev I.V."/>
            <person name="Hibbett D.S."/>
            <person name="Martin F."/>
            <person name="Nordberg H.P."/>
            <person name="Cantor M.N."/>
            <person name="Hua S.X."/>
        </authorList>
    </citation>
    <scope>NUCLEOTIDE SEQUENCE [LARGE SCALE GENOMIC DNA]</scope>
    <source>
        <strain evidence="2 3">MUT 4182</strain>
    </source>
</reference>
<feature type="compositionally biased region" description="Low complexity" evidence="1">
    <location>
        <begin position="76"/>
        <end position="87"/>
    </location>
</feature>
<evidence type="ECO:0000313" key="2">
    <source>
        <dbReference type="EMBL" id="KIO18288.1"/>
    </source>
</evidence>
<sequence>MSERWSDETGCTNMVSHSEGSPLDQENDCTYIDPWTRDSFQHPSAEGTLSAVPGTTIPSHVLLWVHDPRSIWPSMRRPVSSPSRMLRYGQLKNSPQ</sequence>
<feature type="region of interest" description="Disordered" evidence="1">
    <location>
        <begin position="1"/>
        <end position="30"/>
    </location>
</feature>
<dbReference type="Proteomes" id="UP000054248">
    <property type="component" value="Unassembled WGS sequence"/>
</dbReference>
<proteinExistence type="predicted"/>
<dbReference type="EMBL" id="KN823298">
    <property type="protein sequence ID" value="KIO18288.1"/>
    <property type="molecule type" value="Genomic_DNA"/>
</dbReference>
<accession>A0A0C3KA43</accession>